<reference evidence="2" key="1">
    <citation type="journal article" date="2020" name="Nature">
        <title>Giant virus diversity and host interactions through global metagenomics.</title>
        <authorList>
            <person name="Schulz F."/>
            <person name="Roux S."/>
            <person name="Paez-Espino D."/>
            <person name="Jungbluth S."/>
            <person name="Walsh D.A."/>
            <person name="Denef V.J."/>
            <person name="McMahon K.D."/>
            <person name="Konstantinidis K.T."/>
            <person name="Eloe-Fadrosh E.A."/>
            <person name="Kyrpides N.C."/>
            <person name="Woyke T."/>
        </authorList>
    </citation>
    <scope>NUCLEOTIDE SEQUENCE</scope>
    <source>
        <strain evidence="2">GVMAG-M-3300010160-4</strain>
    </source>
</reference>
<dbReference type="AlphaFoldDB" id="A0A6C0BFA0"/>
<feature type="region of interest" description="Disordered" evidence="1">
    <location>
        <begin position="740"/>
        <end position="788"/>
    </location>
</feature>
<evidence type="ECO:0000313" key="2">
    <source>
        <dbReference type="EMBL" id="QHS90088.1"/>
    </source>
</evidence>
<sequence length="794" mass="88445">MLSTKTEQKKKDPVVELLKEGLESSNQKSEIHKYMLYANPNGSGIQNDKQPGYKGLIQSVLELNKSIVSHNQGVPGHVEYPYAGTELPTKSVGMKIRVRFTIEELVSALEILNLARARIYIENANGREWPEPAQAASIGKLKLNLSFIKSMKSIVKGYLIDKLPTLIDDCYAAYYKSKGTFSYSLTETKFYKVHEPIIVSFLTWIRNNCFSELNGLPDNTPIFTESYRKESQTLEPCNSRLQLMDEMWVNTHYVKNSASYKYPPHYVKLSKIICARLGKILKTPPTAGESVQNKAGAINFLNYITTGLDPSDKTYASVLLAISDPSSKKKDFQNAVYFLLLDKMLKIVHAGQSLPDPKPYMRSEAIKLIQTLLQYSAEAYLDYQVALVYGDTFMSAIKTLQDGYTFKEHFTKGELELSLKAFESGYVNPRVMDSIYRYISVTSLTLRDNSRKFLDLSIEEAIIRYGDLSKFSVSENALVFSKEALAILPNDYKTKFASARDAYGHTGILQNGVMSLTSTIKDRSVNLDKEQQRFAALLPYANMLDEIANCFLNKFDEFFEQRKTSKTKQIALEKALAKHSGTGVNALSPQIQQVQNYTSPAIVMGGSSAPNPFAQVQLPLFQALPPHVENEAEEVYGENTSPIKFNEQFPSVQSSISSANQSGFKPLGQLVSQSGSRSPNQSGSRSPNQSGSRSPNQSGSRSPNQSGSRSPNQLSDIFNIGQSKSPVVSNQLKQNDIFNQSQTNPSQMNPSQFFSPQSPVRSVLSDTVPSNDFFPTSPISSSQKSAVDLFQQFN</sequence>
<accession>A0A6C0BFA0</accession>
<protein>
    <submittedName>
        <fullName evidence="2">Uncharacterized protein</fullName>
    </submittedName>
</protein>
<evidence type="ECO:0000256" key="1">
    <source>
        <dbReference type="SAM" id="MobiDB-lite"/>
    </source>
</evidence>
<proteinExistence type="predicted"/>
<feature type="region of interest" description="Disordered" evidence="1">
    <location>
        <begin position="654"/>
        <end position="717"/>
    </location>
</feature>
<feature type="compositionally biased region" description="Polar residues" evidence="1">
    <location>
        <begin position="670"/>
        <end position="717"/>
    </location>
</feature>
<name>A0A6C0BFA0_9ZZZZ</name>
<organism evidence="2">
    <name type="scientific">viral metagenome</name>
    <dbReference type="NCBI Taxonomy" id="1070528"/>
    <lineage>
        <taxon>unclassified sequences</taxon>
        <taxon>metagenomes</taxon>
        <taxon>organismal metagenomes</taxon>
    </lineage>
</organism>
<dbReference type="EMBL" id="MN739125">
    <property type="protein sequence ID" value="QHS90088.1"/>
    <property type="molecule type" value="Genomic_DNA"/>
</dbReference>